<dbReference type="EMBL" id="NOJY02000007">
    <property type="protein sequence ID" value="RDY28360.1"/>
    <property type="molecule type" value="Genomic_DNA"/>
</dbReference>
<dbReference type="AlphaFoldDB" id="A0A371J6E5"/>
<gene>
    <name evidence="4" type="ORF">CHL78_005515</name>
</gene>
<evidence type="ECO:0000259" key="3">
    <source>
        <dbReference type="SMART" id="SM00047"/>
    </source>
</evidence>
<dbReference type="Proteomes" id="UP000215694">
    <property type="component" value="Unassembled WGS sequence"/>
</dbReference>
<sequence>MSKKKIIAIGLISTIVILASILFVKEYNLREIKKNDIDVSQFIITTDELSEGKAQINWKNVASIIGVLNNNNFKNTSENDIKDISKLFLEKSKENNEFFILQLDEVISKLDMTSKQSKRVKDYINDLEHFGLMPERLDPNDKYAKFINTIKNAAKINYEEHNILPSITISQAILESNWGESELSKDYNNLFGIKAHSYWKGESVQIKTSENFNDVITDKFRVYKNQGESIDDHAKFLKENPRYKNVFDNKTYISQAKALEKSGYSTVAYEDGTLKYKDLLVQIIRQYNLQLIDSEMHGKKAS</sequence>
<name>A0A371J6E5_9FIRM</name>
<dbReference type="Pfam" id="PF01832">
    <property type="entry name" value="Glucosaminidase"/>
    <property type="match status" value="1"/>
</dbReference>
<dbReference type="OrthoDB" id="977752at2"/>
<keyword evidence="1" id="KW-0378">Hydrolase</keyword>
<organism evidence="4 5">
    <name type="scientific">Romboutsia weinsteinii</name>
    <dbReference type="NCBI Taxonomy" id="2020949"/>
    <lineage>
        <taxon>Bacteria</taxon>
        <taxon>Bacillati</taxon>
        <taxon>Bacillota</taxon>
        <taxon>Clostridia</taxon>
        <taxon>Peptostreptococcales</taxon>
        <taxon>Peptostreptococcaceae</taxon>
        <taxon>Romboutsia</taxon>
    </lineage>
</organism>
<keyword evidence="2" id="KW-0812">Transmembrane</keyword>
<feature type="domain" description="Mannosyl-glycoprotein endo-beta-N-acetylglucosamidase-like" evidence="3">
    <location>
        <begin position="132"/>
        <end position="293"/>
    </location>
</feature>
<evidence type="ECO:0000256" key="2">
    <source>
        <dbReference type="SAM" id="Phobius"/>
    </source>
</evidence>
<feature type="transmembrane region" description="Helical" evidence="2">
    <location>
        <begin position="6"/>
        <end position="24"/>
    </location>
</feature>
<reference evidence="4 5" key="1">
    <citation type="journal article" date="2017" name="Genome Announc.">
        <title>Draft Genome Sequence of Romboutsia weinsteinii sp. nov. Strain CCRI-19649(T) Isolated from Surface Water.</title>
        <authorList>
            <person name="Maheux A.F."/>
            <person name="Boudreau D.K."/>
            <person name="Berube E."/>
            <person name="Boissinot M."/>
            <person name="Cantin P."/>
            <person name="Raymond F."/>
            <person name="Corbeil J."/>
            <person name="Omar R.F."/>
            <person name="Bergeron M.G."/>
        </authorList>
    </citation>
    <scope>NUCLEOTIDE SEQUENCE [LARGE SCALE GENOMIC DNA]</scope>
    <source>
        <strain evidence="4 5">CCRI-19649</strain>
    </source>
</reference>
<keyword evidence="2" id="KW-1133">Transmembrane helix</keyword>
<dbReference type="SMART" id="SM00047">
    <property type="entry name" value="LYZ2"/>
    <property type="match status" value="1"/>
</dbReference>
<dbReference type="PANTHER" id="PTHR33308">
    <property type="entry name" value="PEPTIDOGLYCAN HYDROLASE FLGJ"/>
    <property type="match status" value="1"/>
</dbReference>
<dbReference type="Gene3D" id="1.10.530.10">
    <property type="match status" value="1"/>
</dbReference>
<dbReference type="GO" id="GO:0004040">
    <property type="term" value="F:amidase activity"/>
    <property type="evidence" value="ECO:0007669"/>
    <property type="project" value="InterPro"/>
</dbReference>
<keyword evidence="2" id="KW-0472">Membrane</keyword>
<comment type="caution">
    <text evidence="4">The sequence shown here is derived from an EMBL/GenBank/DDBJ whole genome shotgun (WGS) entry which is preliminary data.</text>
</comment>
<dbReference type="PANTHER" id="PTHR33308:SF9">
    <property type="entry name" value="PEPTIDOGLYCAN HYDROLASE FLGJ"/>
    <property type="match status" value="1"/>
</dbReference>
<dbReference type="RefSeq" id="WP_116041238.1">
    <property type="nucleotide sequence ID" value="NZ_NOJY02000007.1"/>
</dbReference>
<evidence type="ECO:0000313" key="5">
    <source>
        <dbReference type="Proteomes" id="UP000215694"/>
    </source>
</evidence>
<evidence type="ECO:0000256" key="1">
    <source>
        <dbReference type="ARBA" id="ARBA00022801"/>
    </source>
</evidence>
<evidence type="ECO:0000313" key="4">
    <source>
        <dbReference type="EMBL" id="RDY28360.1"/>
    </source>
</evidence>
<protein>
    <submittedName>
        <fullName evidence="4">Glucosaminidase</fullName>
    </submittedName>
</protein>
<dbReference type="InterPro" id="IPR002901">
    <property type="entry name" value="MGlyc_endo_b_GlcNAc-like_dom"/>
</dbReference>
<keyword evidence="5" id="KW-1185">Reference proteome</keyword>
<accession>A0A371J6E5</accession>
<proteinExistence type="predicted"/>
<dbReference type="InterPro" id="IPR051056">
    <property type="entry name" value="Glycosyl_Hydrolase_73"/>
</dbReference>